<accession>A0A7C9F928</accession>
<evidence type="ECO:0000313" key="1">
    <source>
        <dbReference type="EMBL" id="MPR37086.1"/>
    </source>
</evidence>
<comment type="caution">
    <text evidence="1">The sequence shown here is derived from an EMBL/GenBank/DDBJ whole genome shotgun (WGS) entry which is preliminary data.</text>
</comment>
<sequence length="266" mass="29032">MHKTLYALSLLAVGCTQQPAEQAKNPFSSGQWIDLSYEFSDETPYWPTSGPFRLNTDFEGITPGGYYYSAYNFCAAEHGGTHLDAPVHFAEGKWSTEQIPLENLTGDAVVIDVSEKARTNSDYQVTVGDIEAWEKTNGPIPDQAIVLFRTGHGTLYPDAKNYLGTDERGAEAVAKLHFPGIDPEAAEWLVGNRKIKAVGIDTASIDFGQSKDFKTHQLFYGANIPGFENVANLDKVPTKGAYVVALPMKIKGGSGAPLRIVAWLQD</sequence>
<dbReference type="InterPro" id="IPR037175">
    <property type="entry name" value="KFase_sf"/>
</dbReference>
<dbReference type="PANTHER" id="PTHR31118">
    <property type="entry name" value="CYCLASE-LIKE PROTEIN 2"/>
    <property type="match status" value="1"/>
</dbReference>
<dbReference type="GO" id="GO:0019441">
    <property type="term" value="P:L-tryptophan catabolic process to kynurenine"/>
    <property type="evidence" value="ECO:0007669"/>
    <property type="project" value="InterPro"/>
</dbReference>
<dbReference type="PANTHER" id="PTHR31118:SF12">
    <property type="entry name" value="CYCLASE-LIKE PROTEIN 2"/>
    <property type="match status" value="1"/>
</dbReference>
<organism evidence="1 2">
    <name type="scientific">Salmonirosea aquatica</name>
    <dbReference type="NCBI Taxonomy" id="2654236"/>
    <lineage>
        <taxon>Bacteria</taxon>
        <taxon>Pseudomonadati</taxon>
        <taxon>Bacteroidota</taxon>
        <taxon>Cytophagia</taxon>
        <taxon>Cytophagales</taxon>
        <taxon>Spirosomataceae</taxon>
        <taxon>Salmonirosea</taxon>
    </lineage>
</organism>
<protein>
    <submittedName>
        <fullName evidence="1">Cyclase family protein</fullName>
    </submittedName>
</protein>
<name>A0A7C9F928_9BACT</name>
<dbReference type="PROSITE" id="PS51257">
    <property type="entry name" value="PROKAR_LIPOPROTEIN"/>
    <property type="match status" value="1"/>
</dbReference>
<dbReference type="GO" id="GO:0004061">
    <property type="term" value="F:arylformamidase activity"/>
    <property type="evidence" value="ECO:0007669"/>
    <property type="project" value="InterPro"/>
</dbReference>
<gene>
    <name evidence="1" type="ORF">GBK04_28070</name>
</gene>
<dbReference type="SUPFAM" id="SSF102198">
    <property type="entry name" value="Putative cyclase"/>
    <property type="match status" value="1"/>
</dbReference>
<dbReference type="RefSeq" id="WP_152765623.1">
    <property type="nucleotide sequence ID" value="NZ_WHLY01000002.1"/>
</dbReference>
<evidence type="ECO:0000313" key="2">
    <source>
        <dbReference type="Proteomes" id="UP000479293"/>
    </source>
</evidence>
<dbReference type="EMBL" id="WHLY01000002">
    <property type="protein sequence ID" value="MPR37086.1"/>
    <property type="molecule type" value="Genomic_DNA"/>
</dbReference>
<dbReference type="InterPro" id="IPR007325">
    <property type="entry name" value="KFase/CYL"/>
</dbReference>
<keyword evidence="2" id="KW-1185">Reference proteome</keyword>
<proteinExistence type="predicted"/>
<dbReference type="Proteomes" id="UP000479293">
    <property type="component" value="Unassembled WGS sequence"/>
</dbReference>
<dbReference type="Pfam" id="PF04199">
    <property type="entry name" value="Cyclase"/>
    <property type="match status" value="1"/>
</dbReference>
<reference evidence="1 2" key="1">
    <citation type="submission" date="2019-10" db="EMBL/GenBank/DDBJ databases">
        <title>Draft Genome Sequence of Cytophagaceae sp. SJW1-29.</title>
        <authorList>
            <person name="Choi A."/>
        </authorList>
    </citation>
    <scope>NUCLEOTIDE SEQUENCE [LARGE SCALE GENOMIC DNA]</scope>
    <source>
        <strain evidence="1 2">SJW1-29</strain>
    </source>
</reference>
<dbReference type="Gene3D" id="3.50.30.50">
    <property type="entry name" value="Putative cyclase"/>
    <property type="match status" value="1"/>
</dbReference>
<dbReference type="AlphaFoldDB" id="A0A7C9F928"/>